<dbReference type="EMBL" id="NPEF02000011">
    <property type="protein sequence ID" value="MDV6235851.1"/>
    <property type="molecule type" value="Genomic_DNA"/>
</dbReference>
<protein>
    <submittedName>
        <fullName evidence="2">Globin</fullName>
    </submittedName>
</protein>
<reference evidence="1 3" key="2">
    <citation type="journal article" date="2018" name="Microb. Genom.">
        <title>Deciphering the unexplored Leptospira diversity from soils uncovers genomic evolution to virulence.</title>
        <authorList>
            <person name="Thibeaux R."/>
            <person name="Iraola G."/>
            <person name="Ferres I."/>
            <person name="Bierque E."/>
            <person name="Girault D."/>
            <person name="Soupe-Gilbert M.E."/>
            <person name="Picardeau M."/>
            <person name="Goarant C."/>
        </authorList>
    </citation>
    <scope>NUCLEOTIDE SEQUENCE [LARGE SCALE GENOMIC DNA]</scope>
    <source>
        <strain evidence="1 3">ATI7-C-A5</strain>
    </source>
</reference>
<dbReference type="RefSeq" id="WP_100745490.1">
    <property type="nucleotide sequence ID" value="NZ_NPEF02000011.1"/>
</dbReference>
<dbReference type="GO" id="GO:0019825">
    <property type="term" value="F:oxygen binding"/>
    <property type="evidence" value="ECO:0007669"/>
    <property type="project" value="InterPro"/>
</dbReference>
<dbReference type="InterPro" id="IPR012292">
    <property type="entry name" value="Globin/Proto"/>
</dbReference>
<evidence type="ECO:0000313" key="2">
    <source>
        <dbReference type="EMBL" id="PJZ91890.1"/>
    </source>
</evidence>
<dbReference type="AlphaFoldDB" id="A0A2N0BQ68"/>
<dbReference type="GO" id="GO:0020037">
    <property type="term" value="F:heme binding"/>
    <property type="evidence" value="ECO:0007669"/>
    <property type="project" value="InterPro"/>
</dbReference>
<accession>A0A2N0B5Q7</accession>
<organism evidence="2">
    <name type="scientific">Leptospira ellisii</name>
    <dbReference type="NCBI Taxonomy" id="2023197"/>
    <lineage>
        <taxon>Bacteria</taxon>
        <taxon>Pseudomonadati</taxon>
        <taxon>Spirochaetota</taxon>
        <taxon>Spirochaetia</taxon>
        <taxon>Leptospirales</taxon>
        <taxon>Leptospiraceae</taxon>
        <taxon>Leptospira</taxon>
    </lineage>
</organism>
<sequence>MKISKEQIKGISESFDIINLEKIKFAELFFAYLKEGSPKYEKIFELVKIDDARNFMNSVRDIVISASQEFYFDKAIQQFGSHCVKICGNPEEILVLEKAWLVALEEWLGPCYTSEIENSWQEIFGLTYAKFSESLPMESGRGAQIF</sequence>
<dbReference type="SUPFAM" id="SSF46458">
    <property type="entry name" value="Globin-like"/>
    <property type="match status" value="1"/>
</dbReference>
<dbReference type="InterPro" id="IPR009050">
    <property type="entry name" value="Globin-like_sf"/>
</dbReference>
<reference evidence="2" key="1">
    <citation type="submission" date="2017-07" db="EMBL/GenBank/DDBJ databases">
        <title>Leptospira spp. isolated from tropical soils.</title>
        <authorList>
            <person name="Thibeaux R."/>
            <person name="Iraola G."/>
            <person name="Ferres I."/>
            <person name="Bierque E."/>
            <person name="Girault D."/>
            <person name="Soupe-Gilbert M.-E."/>
            <person name="Picardeau M."/>
            <person name="Goarant C."/>
        </authorList>
    </citation>
    <scope>NUCLEOTIDE SEQUENCE [LARGE SCALE GENOMIC DNA]</scope>
    <source>
        <strain evidence="2">ATI7-C-A5</strain>
    </source>
</reference>
<dbReference type="InterPro" id="IPR044399">
    <property type="entry name" value="Mb-like_M"/>
</dbReference>
<dbReference type="CDD" id="cd01040">
    <property type="entry name" value="Mb-like"/>
    <property type="match status" value="1"/>
</dbReference>
<proteinExistence type="predicted"/>
<evidence type="ECO:0000313" key="3">
    <source>
        <dbReference type="Proteomes" id="UP000232122"/>
    </source>
</evidence>
<name>A0A2N0BQ68_9LEPT</name>
<evidence type="ECO:0000313" key="1">
    <source>
        <dbReference type="EMBL" id="MDV6235851.1"/>
    </source>
</evidence>
<gene>
    <name evidence="1" type="ORF">CH379_009460</name>
    <name evidence="2" type="ORF">CH379_16165</name>
</gene>
<accession>A0A2N0BQ68</accession>
<reference evidence="1" key="3">
    <citation type="submission" date="2023-10" db="EMBL/GenBank/DDBJ databases">
        <authorList>
            <person name="Picardeau M."/>
            <person name="Thibeaux R."/>
        </authorList>
    </citation>
    <scope>NUCLEOTIDE SEQUENCE</scope>
    <source>
        <strain evidence="1">ATI7-C-A5</strain>
    </source>
</reference>
<comment type="caution">
    <text evidence="2">The sequence shown here is derived from an EMBL/GenBank/DDBJ whole genome shotgun (WGS) entry which is preliminary data.</text>
</comment>
<dbReference type="OrthoDB" id="336967at2"/>
<keyword evidence="3" id="KW-1185">Reference proteome</keyword>
<dbReference type="Proteomes" id="UP000232122">
    <property type="component" value="Unassembled WGS sequence"/>
</dbReference>
<dbReference type="Gene3D" id="1.10.490.10">
    <property type="entry name" value="Globins"/>
    <property type="match status" value="1"/>
</dbReference>
<dbReference type="EMBL" id="NPEF01000200">
    <property type="protein sequence ID" value="PJZ91890.1"/>
    <property type="molecule type" value="Genomic_DNA"/>
</dbReference>